<dbReference type="EMBL" id="OU963869">
    <property type="protein sequence ID" value="CAH0394402.1"/>
    <property type="molecule type" value="Genomic_DNA"/>
</dbReference>
<keyword evidence="2" id="KW-0732">Signal</keyword>
<evidence type="ECO:0000256" key="1">
    <source>
        <dbReference type="SAM" id="MobiDB-lite"/>
    </source>
</evidence>
<evidence type="ECO:0000313" key="4">
    <source>
        <dbReference type="Proteomes" id="UP001152759"/>
    </source>
</evidence>
<dbReference type="AlphaFoldDB" id="A0A9P0AMC2"/>
<name>A0A9P0AMC2_BEMTA</name>
<feature type="region of interest" description="Disordered" evidence="1">
    <location>
        <begin position="24"/>
        <end position="86"/>
    </location>
</feature>
<protein>
    <submittedName>
        <fullName evidence="3">Uncharacterized protein</fullName>
    </submittedName>
</protein>
<sequence length="257" mass="28934">MSVRLFFCLLVFLAVINGLKWGGRSGRSRRPTRLRSSLSGISEMFRRSPQQDAGGAGPSTSRSRAGPSRSRSRSRSSSPDLKILDSPPRVFREQLHQQRQQQPFRVPLSKVNGGLTASSDNDVRLLDKFREISQNEGELMFSEDDIELQKMALLQKARTDLCNDAANRRRAGNDCALAFVEFMKIPKPWRGPCKEAFMGWCQPWGSRDAPVWKCSFFIKTSESSDGRSVAGYSHTMEDCAGRLSPEQFHNDWINAIS</sequence>
<evidence type="ECO:0000256" key="2">
    <source>
        <dbReference type="SAM" id="SignalP"/>
    </source>
</evidence>
<accession>A0A9P0AMC2</accession>
<dbReference type="Proteomes" id="UP001152759">
    <property type="component" value="Chromosome 8"/>
</dbReference>
<reference evidence="3" key="1">
    <citation type="submission" date="2021-12" db="EMBL/GenBank/DDBJ databases">
        <authorList>
            <person name="King R."/>
        </authorList>
    </citation>
    <scope>NUCLEOTIDE SEQUENCE</scope>
</reference>
<gene>
    <name evidence="3" type="ORF">BEMITA_LOCUS12704</name>
</gene>
<keyword evidence="4" id="KW-1185">Reference proteome</keyword>
<evidence type="ECO:0000313" key="3">
    <source>
        <dbReference type="EMBL" id="CAH0394402.1"/>
    </source>
</evidence>
<feature type="compositionally biased region" description="Low complexity" evidence="1">
    <location>
        <begin position="58"/>
        <end position="79"/>
    </location>
</feature>
<proteinExistence type="predicted"/>
<feature type="signal peptide" evidence="2">
    <location>
        <begin position="1"/>
        <end position="18"/>
    </location>
</feature>
<organism evidence="3 4">
    <name type="scientific">Bemisia tabaci</name>
    <name type="common">Sweetpotato whitefly</name>
    <name type="synonym">Aleurodes tabaci</name>
    <dbReference type="NCBI Taxonomy" id="7038"/>
    <lineage>
        <taxon>Eukaryota</taxon>
        <taxon>Metazoa</taxon>
        <taxon>Ecdysozoa</taxon>
        <taxon>Arthropoda</taxon>
        <taxon>Hexapoda</taxon>
        <taxon>Insecta</taxon>
        <taxon>Pterygota</taxon>
        <taxon>Neoptera</taxon>
        <taxon>Paraneoptera</taxon>
        <taxon>Hemiptera</taxon>
        <taxon>Sternorrhyncha</taxon>
        <taxon>Aleyrodoidea</taxon>
        <taxon>Aleyrodidae</taxon>
        <taxon>Aleyrodinae</taxon>
        <taxon>Bemisia</taxon>
    </lineage>
</organism>
<feature type="chain" id="PRO_5040369730" evidence="2">
    <location>
        <begin position="19"/>
        <end position="257"/>
    </location>
</feature>